<dbReference type="InterPro" id="IPR002563">
    <property type="entry name" value="Flavin_Rdtase-like_dom"/>
</dbReference>
<dbReference type="PANTHER" id="PTHR30466">
    <property type="entry name" value="FLAVIN REDUCTASE"/>
    <property type="match status" value="1"/>
</dbReference>
<proteinExistence type="predicted"/>
<dbReference type="SUPFAM" id="SSF50475">
    <property type="entry name" value="FMN-binding split barrel"/>
    <property type="match status" value="1"/>
</dbReference>
<evidence type="ECO:0000313" key="4">
    <source>
        <dbReference type="Proteomes" id="UP001595867"/>
    </source>
</evidence>
<evidence type="ECO:0000256" key="1">
    <source>
        <dbReference type="ARBA" id="ARBA00023002"/>
    </source>
</evidence>
<dbReference type="EC" id="1.-.-.-" evidence="3"/>
<sequence>MSSIDTEVGQRLKDAFRRYPTGVAVIAAGGSRGPAGLTASSVASVSLSPPALSFSVMGSRSARAILTAPSLTVNLLGPEHTGLARDFARPDGPRFTREQGWDVWPTGEPFLPGAQASLRVAPLHLVPVGDSTVVVATVLEVLLGSAHGRLVHHDREFHTHHGDGF</sequence>
<dbReference type="SMART" id="SM00903">
    <property type="entry name" value="Flavin_Reduct"/>
    <property type="match status" value="1"/>
</dbReference>
<evidence type="ECO:0000259" key="2">
    <source>
        <dbReference type="SMART" id="SM00903"/>
    </source>
</evidence>
<reference evidence="4" key="1">
    <citation type="journal article" date="2019" name="Int. J. Syst. Evol. Microbiol.">
        <title>The Global Catalogue of Microorganisms (GCM) 10K type strain sequencing project: providing services to taxonomists for standard genome sequencing and annotation.</title>
        <authorList>
            <consortium name="The Broad Institute Genomics Platform"/>
            <consortium name="The Broad Institute Genome Sequencing Center for Infectious Disease"/>
            <person name="Wu L."/>
            <person name="Ma J."/>
        </authorList>
    </citation>
    <scope>NUCLEOTIDE SEQUENCE [LARGE SCALE GENOMIC DNA]</scope>
    <source>
        <strain evidence="4">TBRC 5832</strain>
    </source>
</reference>
<dbReference type="PANTHER" id="PTHR30466:SF1">
    <property type="entry name" value="FMN REDUCTASE (NADH) RUTF"/>
    <property type="match status" value="1"/>
</dbReference>
<dbReference type="Pfam" id="PF01613">
    <property type="entry name" value="Flavin_Reduct"/>
    <property type="match status" value="1"/>
</dbReference>
<dbReference type="InterPro" id="IPR012349">
    <property type="entry name" value="Split_barrel_FMN-bd"/>
</dbReference>
<keyword evidence="4" id="KW-1185">Reference proteome</keyword>
<feature type="domain" description="Flavin reductase like" evidence="2">
    <location>
        <begin position="16"/>
        <end position="159"/>
    </location>
</feature>
<evidence type="ECO:0000313" key="3">
    <source>
        <dbReference type="EMBL" id="MFC4066966.1"/>
    </source>
</evidence>
<keyword evidence="1 3" id="KW-0560">Oxidoreductase</keyword>
<gene>
    <name evidence="3" type="ORF">ACFO0C_18675</name>
</gene>
<protein>
    <submittedName>
        <fullName evidence="3">Flavin reductase family protein</fullName>
        <ecNumber evidence="3">1.-.-.-</ecNumber>
    </submittedName>
</protein>
<dbReference type="Proteomes" id="UP001595867">
    <property type="component" value="Unassembled WGS sequence"/>
</dbReference>
<accession>A0ABV8ISI6</accession>
<organism evidence="3 4">
    <name type="scientific">Actinoplanes subglobosus</name>
    <dbReference type="NCBI Taxonomy" id="1547892"/>
    <lineage>
        <taxon>Bacteria</taxon>
        <taxon>Bacillati</taxon>
        <taxon>Actinomycetota</taxon>
        <taxon>Actinomycetes</taxon>
        <taxon>Micromonosporales</taxon>
        <taxon>Micromonosporaceae</taxon>
        <taxon>Actinoplanes</taxon>
    </lineage>
</organism>
<name>A0ABV8ISI6_9ACTN</name>
<comment type="caution">
    <text evidence="3">The sequence shown here is derived from an EMBL/GenBank/DDBJ whole genome shotgun (WGS) entry which is preliminary data.</text>
</comment>
<dbReference type="EMBL" id="JBHSBL010000017">
    <property type="protein sequence ID" value="MFC4066966.1"/>
    <property type="molecule type" value="Genomic_DNA"/>
</dbReference>
<dbReference type="Gene3D" id="2.30.110.10">
    <property type="entry name" value="Electron Transport, Fmn-binding Protein, Chain A"/>
    <property type="match status" value="1"/>
</dbReference>
<dbReference type="RefSeq" id="WP_378067928.1">
    <property type="nucleotide sequence ID" value="NZ_JBHSBL010000017.1"/>
</dbReference>
<dbReference type="InterPro" id="IPR050268">
    <property type="entry name" value="NADH-dep_flavin_reductase"/>
</dbReference>
<dbReference type="GO" id="GO:0016491">
    <property type="term" value="F:oxidoreductase activity"/>
    <property type="evidence" value="ECO:0007669"/>
    <property type="project" value="UniProtKB-KW"/>
</dbReference>